<reference evidence="3" key="1">
    <citation type="submission" date="2025-08" db="UniProtKB">
        <authorList>
            <consortium name="RefSeq"/>
        </authorList>
    </citation>
    <scope>IDENTIFICATION</scope>
</reference>
<organism evidence="2 3">
    <name type="scientific">Aplysia californica</name>
    <name type="common">California sea hare</name>
    <dbReference type="NCBI Taxonomy" id="6500"/>
    <lineage>
        <taxon>Eukaryota</taxon>
        <taxon>Metazoa</taxon>
        <taxon>Spiralia</taxon>
        <taxon>Lophotrochozoa</taxon>
        <taxon>Mollusca</taxon>
        <taxon>Gastropoda</taxon>
        <taxon>Heterobranchia</taxon>
        <taxon>Euthyneura</taxon>
        <taxon>Tectipleura</taxon>
        <taxon>Aplysiida</taxon>
        <taxon>Aplysioidea</taxon>
        <taxon>Aplysiidae</taxon>
        <taxon>Aplysia</taxon>
    </lineage>
</organism>
<feature type="region of interest" description="Disordered" evidence="1">
    <location>
        <begin position="74"/>
        <end position="99"/>
    </location>
</feature>
<feature type="region of interest" description="Disordered" evidence="1">
    <location>
        <begin position="24"/>
        <end position="61"/>
    </location>
</feature>
<evidence type="ECO:0000313" key="2">
    <source>
        <dbReference type="Proteomes" id="UP000694888"/>
    </source>
</evidence>
<feature type="region of interest" description="Disordered" evidence="1">
    <location>
        <begin position="116"/>
        <end position="136"/>
    </location>
</feature>
<name>A0ABM0K243_APLCA</name>
<feature type="region of interest" description="Disordered" evidence="1">
    <location>
        <begin position="238"/>
        <end position="267"/>
    </location>
</feature>
<keyword evidence="2" id="KW-1185">Reference proteome</keyword>
<dbReference type="InterPro" id="IPR039499">
    <property type="entry name" value="LURA1/LRA25"/>
</dbReference>
<dbReference type="RefSeq" id="XP_005106948.1">
    <property type="nucleotide sequence ID" value="XM_005106891.3"/>
</dbReference>
<accession>A0ABM0K243</accession>
<proteinExistence type="predicted"/>
<feature type="compositionally biased region" description="Low complexity" evidence="1">
    <location>
        <begin position="29"/>
        <end position="43"/>
    </location>
</feature>
<sequence>MHNTTEIPPVPRCFSHLVVSADGEEHPISHSSSPSSSPKSAHSYLNVPSSNILSRSTHDDTNVSVPKHLGCLVTPPGSKNDPSNCATTSFQEPDGTFSNDLRSSLSRLQLVSRDFDEDSGSLQMQGDGPKSYATSPDLHRKPEMLEELANESIPSLNLRTRHTETNDPKSPFVKLNSSLVKLQEEMKSLRYIDITLFYQLVSLHEAIQDFKLNMTDRFSETGSEYSLGTASYMGSMSSLNESDWTEDGMTHDDADVDTSTEDNRKSASSLLQQITDLAMRADKDF</sequence>
<evidence type="ECO:0000256" key="1">
    <source>
        <dbReference type="SAM" id="MobiDB-lite"/>
    </source>
</evidence>
<feature type="compositionally biased region" description="Polar residues" evidence="1">
    <location>
        <begin position="80"/>
        <end position="99"/>
    </location>
</feature>
<gene>
    <name evidence="3" type="primary">LOC101851292</name>
</gene>
<feature type="compositionally biased region" description="Polar residues" evidence="1">
    <location>
        <begin position="46"/>
        <end position="55"/>
    </location>
</feature>
<dbReference type="Proteomes" id="UP000694888">
    <property type="component" value="Unplaced"/>
</dbReference>
<dbReference type="Pfam" id="PF14854">
    <property type="entry name" value="LURAP"/>
    <property type="match status" value="1"/>
</dbReference>
<dbReference type="GeneID" id="101851292"/>
<protein>
    <submittedName>
        <fullName evidence="3">Uncharacterized protein LOC101851292</fullName>
    </submittedName>
</protein>
<evidence type="ECO:0000313" key="3">
    <source>
        <dbReference type="RefSeq" id="XP_005106948.1"/>
    </source>
</evidence>